<keyword evidence="3 9" id="KW-0812">Transmembrane</keyword>
<comment type="subcellular location">
    <subcellularLocation>
        <location evidence="1">Vacuole membrane</location>
        <topology evidence="1">Multi-pass membrane protein</topology>
    </subcellularLocation>
</comment>
<evidence type="ECO:0000259" key="10">
    <source>
        <dbReference type="PROSITE" id="PS50893"/>
    </source>
</evidence>
<dbReference type="InterPro" id="IPR011527">
    <property type="entry name" value="ABC1_TM_dom"/>
</dbReference>
<comment type="caution">
    <text evidence="12">The sequence shown here is derived from an EMBL/GenBank/DDBJ whole genome shotgun (WGS) entry which is preliminary data.</text>
</comment>
<accession>A0ABQ9F235</accession>
<dbReference type="SMART" id="SM00382">
    <property type="entry name" value="AAA"/>
    <property type="match status" value="1"/>
</dbReference>
<keyword evidence="7 9" id="KW-1133">Transmembrane helix</keyword>
<reference evidence="12 13" key="1">
    <citation type="submission" date="2022-12" db="EMBL/GenBank/DDBJ databases">
        <title>Chromosome-level genome of Tegillarca granosa.</title>
        <authorList>
            <person name="Kim J."/>
        </authorList>
    </citation>
    <scope>NUCLEOTIDE SEQUENCE [LARGE SCALE GENOMIC DNA]</scope>
    <source>
        <strain evidence="12">Teg-2019</strain>
        <tissue evidence="12">Adductor muscle</tissue>
    </source>
</reference>
<keyword evidence="4" id="KW-0677">Repeat</keyword>
<protein>
    <recommendedName>
        <fullName evidence="14">ABC transporter domain-containing protein</fullName>
    </recommendedName>
</protein>
<dbReference type="Pfam" id="PF00664">
    <property type="entry name" value="ABC_membrane"/>
    <property type="match status" value="1"/>
</dbReference>
<feature type="domain" description="ABC transmembrane type-1" evidence="11">
    <location>
        <begin position="32"/>
        <end position="108"/>
    </location>
</feature>
<feature type="transmembrane region" description="Helical" evidence="9">
    <location>
        <begin position="28"/>
        <end position="44"/>
    </location>
</feature>
<dbReference type="SUPFAM" id="SSF90123">
    <property type="entry name" value="ABC transporter transmembrane region"/>
    <property type="match status" value="1"/>
</dbReference>
<dbReference type="Proteomes" id="UP001217089">
    <property type="component" value="Unassembled WGS sequence"/>
</dbReference>
<dbReference type="PANTHER" id="PTHR24223">
    <property type="entry name" value="ATP-BINDING CASSETTE SUB-FAMILY C"/>
    <property type="match status" value="1"/>
</dbReference>
<proteinExistence type="predicted"/>
<dbReference type="EMBL" id="JARBDR010000496">
    <property type="protein sequence ID" value="KAJ8311465.1"/>
    <property type="molecule type" value="Genomic_DNA"/>
</dbReference>
<keyword evidence="5" id="KW-0547">Nucleotide-binding</keyword>
<evidence type="ECO:0000256" key="1">
    <source>
        <dbReference type="ARBA" id="ARBA00004128"/>
    </source>
</evidence>
<feature type="domain" description="ABC transporter" evidence="10">
    <location>
        <begin position="123"/>
        <end position="355"/>
    </location>
</feature>
<evidence type="ECO:0000256" key="6">
    <source>
        <dbReference type="ARBA" id="ARBA00022840"/>
    </source>
</evidence>
<evidence type="ECO:0000256" key="8">
    <source>
        <dbReference type="ARBA" id="ARBA00023136"/>
    </source>
</evidence>
<evidence type="ECO:0000313" key="13">
    <source>
        <dbReference type="Proteomes" id="UP001217089"/>
    </source>
</evidence>
<dbReference type="Pfam" id="PF00005">
    <property type="entry name" value="ABC_tran"/>
    <property type="match status" value="1"/>
</dbReference>
<dbReference type="InterPro" id="IPR036640">
    <property type="entry name" value="ABC1_TM_sf"/>
</dbReference>
<evidence type="ECO:0008006" key="14">
    <source>
        <dbReference type="Google" id="ProtNLM"/>
    </source>
</evidence>
<evidence type="ECO:0000313" key="12">
    <source>
        <dbReference type="EMBL" id="KAJ8311465.1"/>
    </source>
</evidence>
<dbReference type="InterPro" id="IPR017871">
    <property type="entry name" value="ABC_transporter-like_CS"/>
</dbReference>
<evidence type="ECO:0000256" key="4">
    <source>
        <dbReference type="ARBA" id="ARBA00022737"/>
    </source>
</evidence>
<dbReference type="PROSITE" id="PS00211">
    <property type="entry name" value="ABC_TRANSPORTER_1"/>
    <property type="match status" value="1"/>
</dbReference>
<keyword evidence="8 9" id="KW-0472">Membrane</keyword>
<evidence type="ECO:0000256" key="2">
    <source>
        <dbReference type="ARBA" id="ARBA00022448"/>
    </source>
</evidence>
<evidence type="ECO:0000256" key="9">
    <source>
        <dbReference type="SAM" id="Phobius"/>
    </source>
</evidence>
<dbReference type="PROSITE" id="PS50893">
    <property type="entry name" value="ABC_TRANSPORTER_2"/>
    <property type="match status" value="1"/>
</dbReference>
<evidence type="ECO:0000259" key="11">
    <source>
        <dbReference type="PROSITE" id="PS50929"/>
    </source>
</evidence>
<evidence type="ECO:0000256" key="5">
    <source>
        <dbReference type="ARBA" id="ARBA00022741"/>
    </source>
</evidence>
<dbReference type="CDD" id="cd03244">
    <property type="entry name" value="ABCC_MRP_domain2"/>
    <property type="match status" value="1"/>
</dbReference>
<dbReference type="PANTHER" id="PTHR24223:SF443">
    <property type="entry name" value="MULTIDRUG-RESISTANCE LIKE PROTEIN 1, ISOFORM I"/>
    <property type="match status" value="1"/>
</dbReference>
<organism evidence="12 13">
    <name type="scientific">Tegillarca granosa</name>
    <name type="common">Malaysian cockle</name>
    <name type="synonym">Anadara granosa</name>
    <dbReference type="NCBI Taxonomy" id="220873"/>
    <lineage>
        <taxon>Eukaryota</taxon>
        <taxon>Metazoa</taxon>
        <taxon>Spiralia</taxon>
        <taxon>Lophotrochozoa</taxon>
        <taxon>Mollusca</taxon>
        <taxon>Bivalvia</taxon>
        <taxon>Autobranchia</taxon>
        <taxon>Pteriomorphia</taxon>
        <taxon>Arcoida</taxon>
        <taxon>Arcoidea</taxon>
        <taxon>Arcidae</taxon>
        <taxon>Tegillarca</taxon>
    </lineage>
</organism>
<keyword evidence="13" id="KW-1185">Reference proteome</keyword>
<dbReference type="InterPro" id="IPR003593">
    <property type="entry name" value="AAA+_ATPase"/>
</dbReference>
<dbReference type="InterPro" id="IPR050173">
    <property type="entry name" value="ABC_transporter_C-like"/>
</dbReference>
<sequence>MLLISACLCSLNVPIKYLIDCLTVCKIIMLHVALVTFIFQRFYLPTARQLKRIESVTRSPVFNHFSETITGSSVIRAYKTTDKFIEESRRRVDVNTAFFYAANTAASLRFDVTDINIIIALNLLIQSISDMEMNIVAVERVDEYTHLPSEVGIVGRTGAGKSSLTLSLFRLIEAAGGSIVIDGIKISDLGLHDLRSRITILPQDPVLFSGTLKMNLDPLERNTDYGMWNALNYAHLKSFVEEQPQKLNYEISEGGQNLSVGQRQLVCLARTLLYKTNVLILDEATAAVDMETDELIQHTIRTQFSDCTVICIAHRLNTIMDYDRIMVLDKGLIVEYDSPKTLLKDTRGVFYGMAKDAGLI</sequence>
<gene>
    <name evidence="12" type="ORF">KUTeg_010820</name>
</gene>
<dbReference type="SUPFAM" id="SSF52540">
    <property type="entry name" value="P-loop containing nucleoside triphosphate hydrolases"/>
    <property type="match status" value="1"/>
</dbReference>
<dbReference type="Gene3D" id="1.20.1560.10">
    <property type="entry name" value="ABC transporter type 1, transmembrane domain"/>
    <property type="match status" value="1"/>
</dbReference>
<keyword evidence="2" id="KW-0813">Transport</keyword>
<dbReference type="InterPro" id="IPR003439">
    <property type="entry name" value="ABC_transporter-like_ATP-bd"/>
</dbReference>
<keyword evidence="6" id="KW-0067">ATP-binding</keyword>
<evidence type="ECO:0000256" key="7">
    <source>
        <dbReference type="ARBA" id="ARBA00022989"/>
    </source>
</evidence>
<name>A0ABQ9F235_TEGGR</name>
<dbReference type="PROSITE" id="PS50929">
    <property type="entry name" value="ABC_TM1F"/>
    <property type="match status" value="1"/>
</dbReference>
<dbReference type="Gene3D" id="3.40.50.300">
    <property type="entry name" value="P-loop containing nucleotide triphosphate hydrolases"/>
    <property type="match status" value="1"/>
</dbReference>
<dbReference type="InterPro" id="IPR027417">
    <property type="entry name" value="P-loop_NTPase"/>
</dbReference>
<evidence type="ECO:0000256" key="3">
    <source>
        <dbReference type="ARBA" id="ARBA00022692"/>
    </source>
</evidence>